<evidence type="ECO:0008006" key="3">
    <source>
        <dbReference type="Google" id="ProtNLM"/>
    </source>
</evidence>
<dbReference type="Proteomes" id="UP000887116">
    <property type="component" value="Unassembled WGS sequence"/>
</dbReference>
<proteinExistence type="predicted"/>
<dbReference type="EMBL" id="BMAO01011017">
    <property type="protein sequence ID" value="GFQ70822.1"/>
    <property type="molecule type" value="Genomic_DNA"/>
</dbReference>
<accession>A0A8X6F5F3</accession>
<name>A0A8X6F5F3_TRICU</name>
<dbReference type="AlphaFoldDB" id="A0A8X6F5F3"/>
<reference evidence="1" key="1">
    <citation type="submission" date="2020-07" db="EMBL/GenBank/DDBJ databases">
        <title>Multicomponent nature underlies the extraordinary mechanical properties of spider dragline silk.</title>
        <authorList>
            <person name="Kono N."/>
            <person name="Nakamura H."/>
            <person name="Mori M."/>
            <person name="Yoshida Y."/>
            <person name="Ohtoshi R."/>
            <person name="Malay A.D."/>
            <person name="Moran D.A.P."/>
            <person name="Tomita M."/>
            <person name="Numata K."/>
            <person name="Arakawa K."/>
        </authorList>
    </citation>
    <scope>NUCLEOTIDE SEQUENCE</scope>
</reference>
<keyword evidence="2" id="KW-1185">Reference proteome</keyword>
<comment type="caution">
    <text evidence="1">The sequence shown here is derived from an EMBL/GenBank/DDBJ whole genome shotgun (WGS) entry which is preliminary data.</text>
</comment>
<organism evidence="1 2">
    <name type="scientific">Trichonephila clavata</name>
    <name type="common">Joro spider</name>
    <name type="synonym">Nephila clavata</name>
    <dbReference type="NCBI Taxonomy" id="2740835"/>
    <lineage>
        <taxon>Eukaryota</taxon>
        <taxon>Metazoa</taxon>
        <taxon>Ecdysozoa</taxon>
        <taxon>Arthropoda</taxon>
        <taxon>Chelicerata</taxon>
        <taxon>Arachnida</taxon>
        <taxon>Araneae</taxon>
        <taxon>Araneomorphae</taxon>
        <taxon>Entelegynae</taxon>
        <taxon>Araneoidea</taxon>
        <taxon>Nephilidae</taxon>
        <taxon>Trichonephila</taxon>
    </lineage>
</organism>
<evidence type="ECO:0000313" key="1">
    <source>
        <dbReference type="EMBL" id="GFQ70822.1"/>
    </source>
</evidence>
<dbReference type="PANTHER" id="PTHR47326:SF1">
    <property type="entry name" value="HTH PSQ-TYPE DOMAIN-CONTAINING PROTEIN"/>
    <property type="match status" value="1"/>
</dbReference>
<dbReference type="PANTHER" id="PTHR47326">
    <property type="entry name" value="TRANSPOSABLE ELEMENT TC3 TRANSPOSASE-LIKE PROTEIN"/>
    <property type="match status" value="1"/>
</dbReference>
<protein>
    <recommendedName>
        <fullName evidence="3">Transposase</fullName>
    </recommendedName>
</protein>
<sequence>MPQHKMLAHLYHILSWHGLFRSNMYHTRRRRLKRIFNVEEKVLQSFEDNPNTGTRAIAQQIEVCQSAVWRILPEQGVHPCHLLSVLLFIDVALFICNSWS</sequence>
<dbReference type="OrthoDB" id="8046369at2759"/>
<gene>
    <name evidence="1" type="ORF">TNCT_138331</name>
</gene>
<evidence type="ECO:0000313" key="2">
    <source>
        <dbReference type="Proteomes" id="UP000887116"/>
    </source>
</evidence>